<keyword evidence="3" id="KW-0106">Calcium</keyword>
<evidence type="ECO:0000259" key="4">
    <source>
        <dbReference type="PROSITE" id="PS50086"/>
    </source>
</evidence>
<evidence type="ECO:0000256" key="2">
    <source>
        <dbReference type="ARBA" id="ARBA00022737"/>
    </source>
</evidence>
<evidence type="ECO:0000256" key="3">
    <source>
        <dbReference type="ARBA" id="ARBA00022837"/>
    </source>
</evidence>
<dbReference type="SMART" id="SM00164">
    <property type="entry name" value="TBC"/>
    <property type="match status" value="1"/>
</dbReference>
<dbReference type="SUPFAM" id="SSF47473">
    <property type="entry name" value="EF-hand"/>
    <property type="match status" value="1"/>
</dbReference>
<dbReference type="InterPro" id="IPR036017">
    <property type="entry name" value="TCB1D9/TCB1D9B_PH-GRAM2"/>
</dbReference>
<evidence type="ECO:0008006" key="8">
    <source>
        <dbReference type="Google" id="ProtNLM"/>
    </source>
</evidence>
<dbReference type="GO" id="GO:0003008">
    <property type="term" value="P:system process"/>
    <property type="evidence" value="ECO:0007669"/>
    <property type="project" value="UniProtKB-ARBA"/>
</dbReference>
<dbReference type="FunFam" id="1.10.8.270:FF:000002">
    <property type="entry name" value="TBC1 domain family member 9B"/>
    <property type="match status" value="1"/>
</dbReference>
<gene>
    <name evidence="6" type="ORF">RN001_011936</name>
</gene>
<protein>
    <recommendedName>
        <fullName evidence="8">TBC1 domain family member 9</fullName>
    </recommendedName>
</protein>
<dbReference type="InterPro" id="IPR035969">
    <property type="entry name" value="Rab-GAP_TBC_sf"/>
</dbReference>
<comment type="caution">
    <text evidence="6">The sequence shown here is derived from an EMBL/GenBank/DDBJ whole genome shotgun (WGS) entry which is preliminary data.</text>
</comment>
<dbReference type="PROSITE" id="PS00018">
    <property type="entry name" value="EF_HAND_1"/>
    <property type="match status" value="1"/>
</dbReference>
<evidence type="ECO:0000313" key="7">
    <source>
        <dbReference type="Proteomes" id="UP001353858"/>
    </source>
</evidence>
<feature type="domain" description="Rab-GAP TBC" evidence="4">
    <location>
        <begin position="489"/>
        <end position="676"/>
    </location>
</feature>
<dbReference type="Pfam" id="PF00566">
    <property type="entry name" value="RabGAP-TBC"/>
    <property type="match status" value="1"/>
</dbReference>
<dbReference type="AlphaFoldDB" id="A0AAN7P2A8"/>
<dbReference type="Pfam" id="PF02893">
    <property type="entry name" value="GRAM"/>
    <property type="match status" value="2"/>
</dbReference>
<accession>A0AAN7P2A8</accession>
<sequence length="1148" mass="131524">MWVKPQEVLLATALWETEECTKYFVLQHRKGHGKSRGLSSLLVGTMDSIFDSKPPPYRILHQTPTSEVYWQIACSMTRQEILKDWEWLFSNVYETLKTFDNEDDITEFVSCKIESIIAVRQDPDADDEDTSAFRRTCDKFHRLFIMSKDEKLVNYYSCSYWKSRLPRQGWLYLSVNYLCFHAYILGLDTKLVIRWSEVTQLGKTNSLLFPDSIRIATRDKEYHFSMFLKKNETFALMEQLADLAAKSLIDDKRCFNEDRDLLNKLSKNVPKKASFLKRDLDARVHSEAYRLMFRLPVTEKLDGSIDCTLMTPYNKKHVSGRLFLSQNYICFESRVKSLVSLVIPLRDIKVVENIENNVTNSVLDKAIIVTTKNEVDKTNFLFAQVLDRDFLVRKISELLARTQVPLPSFETLSLRSNSSGEGHSFSSAEEILPWKCQPPLMTLFPLSPIPEVSKKQRFKEKQWELHFNEFGRGISMYRTVDVAKLVLQGVPDTLRMDIWMSFSGAANEKATYPGYYRSLVDQALFKQSTANDEIERDLHRSLPEHPAFQNSIGIDALRRILCAYALRNPNIGYCQAMNIVASVLLIYCAEEEAFWLLATLCENLLPDYYNTRVVGAVVDQGVLDNLISEYLSPLHAKLQQLGMINIISLSWFLTIFLSVMPYESAVNVMDCFFYDGAKIIFQIALMILDWNEDKLLKCNDEGEAMQLLSDYLMGIYNDEGRGAVRNKDYENQKRSISIQTLIYEAYSKYGFLTTGQIERLRLKHRLRVVQELEDNSERNVIRSVINDNFFSAQEIQDILSVVREELLSQKRQMPDKYDVTQQPYEAYKVDFEYFKLLFAALSPWGKGEQSESLSGRIFRLFDENRDGYLNFRELVAALGLTCSSDPAHRLKLLYIIHLPPLLCMADIESPVRNELGAEIASEAADFFDVLEQQSLAVDTLSSTPEEPSTPTASGIQSLESLKSIDGLSTQIGAGEPTWEVRSLTNLRAIVRCADSKINLKSVPKMTQPHFIMLWKTVYDIFQAQPDDQETYHAIANVGTLLFQLGDVGKQFFVNRDESEDSLLSAAAAAALEPVKLADNSPDKNGNPSVRGEIEWYITIEQFLASVLNAKALVDFFSKRTSLSDNIGQFKSKRFNRLQSYQETQVKKV</sequence>
<dbReference type="GO" id="GO:0005509">
    <property type="term" value="F:calcium ion binding"/>
    <property type="evidence" value="ECO:0007669"/>
    <property type="project" value="InterPro"/>
</dbReference>
<evidence type="ECO:0000259" key="5">
    <source>
        <dbReference type="PROSITE" id="PS50222"/>
    </source>
</evidence>
<dbReference type="CDD" id="cd13351">
    <property type="entry name" value="PH-GRAM1_TCB1D9_TCB1D9B"/>
    <property type="match status" value="1"/>
</dbReference>
<dbReference type="SUPFAM" id="SSF47923">
    <property type="entry name" value="Ypt/Rab-GAP domain of gyp1p"/>
    <property type="match status" value="2"/>
</dbReference>
<keyword evidence="7" id="KW-1185">Reference proteome</keyword>
<dbReference type="PANTHER" id="PTHR47666:SF1">
    <property type="entry name" value="PROTEIN VASCULAR ASSOCIATED DEATH 1, CHLOROPLASTIC"/>
    <property type="match status" value="1"/>
</dbReference>
<keyword evidence="2" id="KW-0677">Repeat</keyword>
<evidence type="ECO:0000256" key="1">
    <source>
        <dbReference type="ARBA" id="ARBA00022468"/>
    </source>
</evidence>
<dbReference type="CDD" id="cd13354">
    <property type="entry name" value="PH-GRAM2_TCB1D9_TCB1D9B"/>
    <property type="match status" value="1"/>
</dbReference>
<reference evidence="7" key="1">
    <citation type="submission" date="2023-01" db="EMBL/GenBank/DDBJ databases">
        <title>Key to firefly adult light organ development and bioluminescence: homeobox transcription factors regulate luciferase expression and transportation to peroxisome.</title>
        <authorList>
            <person name="Fu X."/>
        </authorList>
    </citation>
    <scope>NUCLEOTIDE SEQUENCE [LARGE SCALE GENOMIC DNA]</scope>
</reference>
<dbReference type="InterPro" id="IPR011992">
    <property type="entry name" value="EF-hand-dom_pair"/>
</dbReference>
<proteinExistence type="predicted"/>
<name>A0AAN7P2A8_9COLE</name>
<dbReference type="Gene3D" id="2.30.29.30">
    <property type="entry name" value="Pleckstrin-homology domain (PH domain)/Phosphotyrosine-binding domain (PTB)"/>
    <property type="match status" value="2"/>
</dbReference>
<dbReference type="PROSITE" id="PS50222">
    <property type="entry name" value="EF_HAND_2"/>
    <property type="match status" value="1"/>
</dbReference>
<dbReference type="GO" id="GO:0005096">
    <property type="term" value="F:GTPase activator activity"/>
    <property type="evidence" value="ECO:0007669"/>
    <property type="project" value="UniProtKB-KW"/>
</dbReference>
<evidence type="ECO:0000313" key="6">
    <source>
        <dbReference type="EMBL" id="KAK4875514.1"/>
    </source>
</evidence>
<dbReference type="InterPro" id="IPR002048">
    <property type="entry name" value="EF_hand_dom"/>
</dbReference>
<dbReference type="FunFam" id="1.10.472.80:FF:000049">
    <property type="entry name" value="Uncharacterized protein, isoform B"/>
    <property type="match status" value="1"/>
</dbReference>
<dbReference type="InterPro" id="IPR000195">
    <property type="entry name" value="Rab-GAP-TBC_dom"/>
</dbReference>
<dbReference type="Proteomes" id="UP001353858">
    <property type="component" value="Unassembled WGS sequence"/>
</dbReference>
<dbReference type="InterPro" id="IPR004182">
    <property type="entry name" value="GRAM"/>
</dbReference>
<dbReference type="Gene3D" id="1.10.472.80">
    <property type="entry name" value="Ypt/Rab-GAP domain of gyp1p, domain 3"/>
    <property type="match status" value="1"/>
</dbReference>
<dbReference type="InterPro" id="IPR011993">
    <property type="entry name" value="PH-like_dom_sf"/>
</dbReference>
<dbReference type="FunFam" id="2.30.29.30:FF:000013">
    <property type="entry name" value="Putative TBC1 domain family member 8B"/>
    <property type="match status" value="1"/>
</dbReference>
<dbReference type="PANTHER" id="PTHR47666">
    <property type="entry name" value="PROTEIN VASCULAR ASSOCIATED DEATH 1, CHLOROPLASTIC"/>
    <property type="match status" value="1"/>
</dbReference>
<dbReference type="InterPro" id="IPR036014">
    <property type="entry name" value="TCB1D9/TCB1D9B_PH-GRAM1"/>
</dbReference>
<dbReference type="Gene3D" id="1.10.238.10">
    <property type="entry name" value="EF-hand"/>
    <property type="match status" value="1"/>
</dbReference>
<dbReference type="Gene3D" id="1.10.8.270">
    <property type="entry name" value="putative rabgap domain of human tbc1 domain family member 14 like domains"/>
    <property type="match status" value="1"/>
</dbReference>
<dbReference type="SMART" id="SM00568">
    <property type="entry name" value="GRAM"/>
    <property type="match status" value="2"/>
</dbReference>
<dbReference type="PROSITE" id="PS50086">
    <property type="entry name" value="TBC_RABGAP"/>
    <property type="match status" value="1"/>
</dbReference>
<dbReference type="EMBL" id="JARPUR010000005">
    <property type="protein sequence ID" value="KAK4875514.1"/>
    <property type="molecule type" value="Genomic_DNA"/>
</dbReference>
<organism evidence="6 7">
    <name type="scientific">Aquatica leii</name>
    <dbReference type="NCBI Taxonomy" id="1421715"/>
    <lineage>
        <taxon>Eukaryota</taxon>
        <taxon>Metazoa</taxon>
        <taxon>Ecdysozoa</taxon>
        <taxon>Arthropoda</taxon>
        <taxon>Hexapoda</taxon>
        <taxon>Insecta</taxon>
        <taxon>Pterygota</taxon>
        <taxon>Neoptera</taxon>
        <taxon>Endopterygota</taxon>
        <taxon>Coleoptera</taxon>
        <taxon>Polyphaga</taxon>
        <taxon>Elateriformia</taxon>
        <taxon>Elateroidea</taxon>
        <taxon>Lampyridae</taxon>
        <taxon>Luciolinae</taxon>
        <taxon>Aquatica</taxon>
    </lineage>
</organism>
<dbReference type="InterPro" id="IPR018247">
    <property type="entry name" value="EF_Hand_1_Ca_BS"/>
</dbReference>
<feature type="domain" description="EF-hand" evidence="5">
    <location>
        <begin position="849"/>
        <end position="884"/>
    </location>
</feature>
<keyword evidence="1" id="KW-0343">GTPase activation</keyword>